<dbReference type="OrthoDB" id="10551135at2759"/>
<evidence type="ECO:0000313" key="2">
    <source>
        <dbReference type="EMBL" id="KFM79178.1"/>
    </source>
</evidence>
<evidence type="ECO:0000256" key="1">
    <source>
        <dbReference type="SAM" id="MobiDB-lite"/>
    </source>
</evidence>
<feature type="compositionally biased region" description="Low complexity" evidence="1">
    <location>
        <begin position="195"/>
        <end position="204"/>
    </location>
</feature>
<feature type="region of interest" description="Disordered" evidence="1">
    <location>
        <begin position="156"/>
        <end position="212"/>
    </location>
</feature>
<dbReference type="EMBL" id="KK120839">
    <property type="protein sequence ID" value="KFM79178.1"/>
    <property type="molecule type" value="Genomic_DNA"/>
</dbReference>
<dbReference type="AlphaFoldDB" id="A0A087UP89"/>
<dbReference type="Proteomes" id="UP000054359">
    <property type="component" value="Unassembled WGS sequence"/>
</dbReference>
<sequence length="212" mass="24012">MAKCLKEKSYENISRQVLKEMNSRKIIDDFCGSIIADMKELDSYKRLKEISIMHSLFDPLTDEELKEKKKMEIAEIGILTLTIDSSLSELTTKKLKNFSKDIILDIIKDVKDSDLTADTSEYNSRVNENLISKNGRSESDIRTSIVTDKTTDTIGDLFESHSRSNGSLTSENMEIESGLRFSVKNKNNDRTTKTSESSSRSNGSQIPEHRSI</sequence>
<protein>
    <submittedName>
        <fullName evidence="2">Uncharacterized protein</fullName>
    </submittedName>
</protein>
<reference evidence="2 3" key="1">
    <citation type="submission" date="2013-11" db="EMBL/GenBank/DDBJ databases">
        <title>Genome sequencing of Stegodyphus mimosarum.</title>
        <authorList>
            <person name="Bechsgaard J."/>
        </authorList>
    </citation>
    <scope>NUCLEOTIDE SEQUENCE [LARGE SCALE GENOMIC DNA]</scope>
</reference>
<feature type="compositionally biased region" description="Polar residues" evidence="1">
    <location>
        <begin position="163"/>
        <end position="172"/>
    </location>
</feature>
<name>A0A087UP89_STEMI</name>
<organism evidence="2 3">
    <name type="scientific">Stegodyphus mimosarum</name>
    <name type="common">African social velvet spider</name>
    <dbReference type="NCBI Taxonomy" id="407821"/>
    <lineage>
        <taxon>Eukaryota</taxon>
        <taxon>Metazoa</taxon>
        <taxon>Ecdysozoa</taxon>
        <taxon>Arthropoda</taxon>
        <taxon>Chelicerata</taxon>
        <taxon>Arachnida</taxon>
        <taxon>Araneae</taxon>
        <taxon>Araneomorphae</taxon>
        <taxon>Entelegynae</taxon>
        <taxon>Eresoidea</taxon>
        <taxon>Eresidae</taxon>
        <taxon>Stegodyphus</taxon>
    </lineage>
</organism>
<gene>
    <name evidence="2" type="ORF">X975_25917</name>
</gene>
<feature type="non-terminal residue" evidence="2">
    <location>
        <position position="212"/>
    </location>
</feature>
<accession>A0A087UP89</accession>
<keyword evidence="3" id="KW-1185">Reference proteome</keyword>
<evidence type="ECO:0000313" key="3">
    <source>
        <dbReference type="Proteomes" id="UP000054359"/>
    </source>
</evidence>
<proteinExistence type="predicted"/>